<dbReference type="InterPro" id="IPR001578">
    <property type="entry name" value="Peptidase_C12_UCH"/>
</dbReference>
<evidence type="ECO:0000256" key="8">
    <source>
        <dbReference type="RuleBase" id="RU361215"/>
    </source>
</evidence>
<feature type="active site" description="Nucleophile" evidence="7">
    <location>
        <position position="112"/>
    </location>
</feature>
<dbReference type="EMBL" id="JANBPU010000132">
    <property type="protein sequence ID" value="KAJ1915733.1"/>
    <property type="molecule type" value="Genomic_DNA"/>
</dbReference>
<dbReference type="GO" id="GO:0006511">
    <property type="term" value="P:ubiquitin-dependent protein catabolic process"/>
    <property type="evidence" value="ECO:0007669"/>
    <property type="project" value="UniProtKB-UniRule"/>
</dbReference>
<gene>
    <name evidence="11" type="ORF">H4219_004150</name>
</gene>
<dbReference type="OrthoDB" id="427186at2759"/>
<evidence type="ECO:0000256" key="1">
    <source>
        <dbReference type="ARBA" id="ARBA00000707"/>
    </source>
</evidence>
<keyword evidence="12" id="KW-1185">Reference proteome</keyword>
<keyword evidence="3 7" id="KW-0645">Protease</keyword>
<evidence type="ECO:0000313" key="12">
    <source>
        <dbReference type="Proteomes" id="UP001150538"/>
    </source>
</evidence>
<dbReference type="InterPro" id="IPR057254">
    <property type="entry name" value="UCH_AS"/>
</dbReference>
<dbReference type="PROSITE" id="PS52048">
    <property type="entry name" value="UCH_DOMAIN"/>
    <property type="match status" value="1"/>
</dbReference>
<evidence type="ECO:0000313" key="11">
    <source>
        <dbReference type="EMBL" id="KAJ1915733.1"/>
    </source>
</evidence>
<sequence length="263" mass="28923">MPKIVWTPLESNPDSMSELCKTLGVTTIKASTENTPVSFGDVYGLDDELLAMVPQPVLAVIFLYPINKASEDQNLQHEKAQQQQQQHSEDGSQAIQTPSSLWFTKQTISNACGTIALIHALANNQDNVNFTEDSALKRYFEKTKPLSPAERGQILETEAEIANAHKVTAQGGQTKPPDEGDNIYLHFVTFVLHDGGLWELDGRRARPTYHGSCQDLLKGAAGVIKKQIEILNNSEPAVEDKDLSPAASNEFNVIYMGSPPMFD</sequence>
<feature type="site" description="Transition state stabilizer" evidence="7">
    <location>
        <position position="106"/>
    </location>
</feature>
<reference evidence="11" key="1">
    <citation type="submission" date="2022-07" db="EMBL/GenBank/DDBJ databases">
        <title>Phylogenomic reconstructions and comparative analyses of Kickxellomycotina fungi.</title>
        <authorList>
            <person name="Reynolds N.K."/>
            <person name="Stajich J.E."/>
            <person name="Barry K."/>
            <person name="Grigoriev I.V."/>
            <person name="Crous P."/>
            <person name="Smith M.E."/>
        </authorList>
    </citation>
    <scope>NUCLEOTIDE SEQUENCE</scope>
    <source>
        <strain evidence="11">NBRC 100468</strain>
    </source>
</reference>
<evidence type="ECO:0000256" key="3">
    <source>
        <dbReference type="ARBA" id="ARBA00022670"/>
    </source>
</evidence>
<comment type="caution">
    <text evidence="11">The sequence shown here is derived from an EMBL/GenBank/DDBJ whole genome shotgun (WGS) entry which is preliminary data.</text>
</comment>
<dbReference type="AlphaFoldDB" id="A0A9W8A0M8"/>
<dbReference type="GO" id="GO:0005737">
    <property type="term" value="C:cytoplasm"/>
    <property type="evidence" value="ECO:0007669"/>
    <property type="project" value="TreeGrafter"/>
</dbReference>
<evidence type="ECO:0000256" key="4">
    <source>
        <dbReference type="ARBA" id="ARBA00022786"/>
    </source>
</evidence>
<proteinExistence type="inferred from homology"/>
<dbReference type="GO" id="GO:0004843">
    <property type="term" value="F:cysteine-type deubiquitinase activity"/>
    <property type="evidence" value="ECO:0007669"/>
    <property type="project" value="UniProtKB-UniRule"/>
</dbReference>
<evidence type="ECO:0000256" key="6">
    <source>
        <dbReference type="ARBA" id="ARBA00022807"/>
    </source>
</evidence>
<dbReference type="PANTHER" id="PTHR10589:SF17">
    <property type="entry name" value="UBIQUITIN CARBOXYL-TERMINAL HYDROLASE"/>
    <property type="match status" value="1"/>
</dbReference>
<dbReference type="PANTHER" id="PTHR10589">
    <property type="entry name" value="UBIQUITIN CARBOXYL-TERMINAL HYDROLASE"/>
    <property type="match status" value="1"/>
</dbReference>
<feature type="domain" description="UCH catalytic" evidence="10">
    <location>
        <begin position="5"/>
        <end position="245"/>
    </location>
</feature>
<dbReference type="Pfam" id="PF01088">
    <property type="entry name" value="Peptidase_C12"/>
    <property type="match status" value="1"/>
</dbReference>
<comment type="similarity">
    <text evidence="2 7 8">Belongs to the peptidase C12 family.</text>
</comment>
<feature type="active site" description="Proton donor" evidence="7">
    <location>
        <position position="186"/>
    </location>
</feature>
<dbReference type="PROSITE" id="PS00140">
    <property type="entry name" value="UCH_1"/>
    <property type="match status" value="1"/>
</dbReference>
<keyword evidence="4 7" id="KW-0833">Ubl conjugation pathway</keyword>
<comment type="catalytic activity">
    <reaction evidence="1 7 8">
        <text>Thiol-dependent hydrolysis of ester, thioester, amide, peptide and isopeptide bonds formed by the C-terminal Gly of ubiquitin (a 76-residue protein attached to proteins as an intracellular targeting signal).</text>
        <dbReference type="EC" id="3.4.19.12"/>
    </reaction>
</comment>
<dbReference type="EC" id="3.4.19.12" evidence="8"/>
<evidence type="ECO:0000256" key="7">
    <source>
        <dbReference type="PROSITE-ProRule" id="PRU01393"/>
    </source>
</evidence>
<name>A0A9W8A0M8_9FUNG</name>
<feature type="region of interest" description="Disordered" evidence="9">
    <location>
        <begin position="73"/>
        <end position="94"/>
    </location>
</feature>
<dbReference type="PRINTS" id="PR00707">
    <property type="entry name" value="UBCTHYDRLASE"/>
</dbReference>
<evidence type="ECO:0000256" key="9">
    <source>
        <dbReference type="SAM" id="MobiDB-lite"/>
    </source>
</evidence>
<dbReference type="Gene3D" id="3.40.532.10">
    <property type="entry name" value="Peptidase C12, ubiquitin carboxyl-terminal hydrolase"/>
    <property type="match status" value="1"/>
</dbReference>
<evidence type="ECO:0000256" key="2">
    <source>
        <dbReference type="ARBA" id="ARBA00009326"/>
    </source>
</evidence>
<dbReference type="CDD" id="cd09616">
    <property type="entry name" value="Peptidase_C12_UCH_L1_L3"/>
    <property type="match status" value="1"/>
</dbReference>
<evidence type="ECO:0000256" key="5">
    <source>
        <dbReference type="ARBA" id="ARBA00022801"/>
    </source>
</evidence>
<keyword evidence="6 7" id="KW-0788">Thiol protease</keyword>
<dbReference type="Proteomes" id="UP001150538">
    <property type="component" value="Unassembled WGS sequence"/>
</dbReference>
<feature type="site" description="Important for enzyme activity" evidence="7">
    <location>
        <position position="201"/>
    </location>
</feature>
<dbReference type="SUPFAM" id="SSF54001">
    <property type="entry name" value="Cysteine proteinases"/>
    <property type="match status" value="1"/>
</dbReference>
<dbReference type="InterPro" id="IPR038765">
    <property type="entry name" value="Papain-like_cys_pep_sf"/>
</dbReference>
<dbReference type="GO" id="GO:0016579">
    <property type="term" value="P:protein deubiquitination"/>
    <property type="evidence" value="ECO:0007669"/>
    <property type="project" value="TreeGrafter"/>
</dbReference>
<keyword evidence="5 7" id="KW-0378">Hydrolase</keyword>
<organism evidence="11 12">
    <name type="scientific">Mycoemilia scoparia</name>
    <dbReference type="NCBI Taxonomy" id="417184"/>
    <lineage>
        <taxon>Eukaryota</taxon>
        <taxon>Fungi</taxon>
        <taxon>Fungi incertae sedis</taxon>
        <taxon>Zoopagomycota</taxon>
        <taxon>Kickxellomycotina</taxon>
        <taxon>Kickxellomycetes</taxon>
        <taxon>Kickxellales</taxon>
        <taxon>Kickxellaceae</taxon>
        <taxon>Mycoemilia</taxon>
    </lineage>
</organism>
<protein>
    <recommendedName>
        <fullName evidence="8">Ubiquitin carboxyl-terminal hydrolase</fullName>
        <ecNumber evidence="8">3.4.19.12</ecNumber>
    </recommendedName>
</protein>
<dbReference type="InterPro" id="IPR036959">
    <property type="entry name" value="Peptidase_C12_UCH_sf"/>
</dbReference>
<accession>A0A9W8A0M8</accession>
<dbReference type="FunFam" id="3.40.532.10:FF:000006">
    <property type="entry name" value="Ubiquitin carboxyl-terminal hydrolase"/>
    <property type="match status" value="1"/>
</dbReference>
<evidence type="ECO:0000259" key="10">
    <source>
        <dbReference type="PROSITE" id="PS52048"/>
    </source>
</evidence>